<gene>
    <name evidence="1" type="ORF">FBZ87_11320</name>
</gene>
<evidence type="ECO:0000313" key="1">
    <source>
        <dbReference type="EMBL" id="TWB67778.1"/>
    </source>
</evidence>
<evidence type="ECO:0000313" key="2">
    <source>
        <dbReference type="Proteomes" id="UP000320516"/>
    </source>
</evidence>
<accession>A0A560J9B4</accession>
<protein>
    <recommendedName>
        <fullName evidence="3">Peptidase M10 metallopeptidase domain-containing protein</fullName>
    </recommendedName>
</protein>
<name>A0A560J9B4_9PROT</name>
<dbReference type="SUPFAM" id="SSF55486">
    <property type="entry name" value="Metalloproteases ('zincins'), catalytic domain"/>
    <property type="match status" value="1"/>
</dbReference>
<dbReference type="GO" id="GO:0008237">
    <property type="term" value="F:metallopeptidase activity"/>
    <property type="evidence" value="ECO:0007669"/>
    <property type="project" value="InterPro"/>
</dbReference>
<comment type="caution">
    <text evidence="1">The sequence shown here is derived from an EMBL/GenBank/DDBJ whole genome shotgun (WGS) entry which is preliminary data.</text>
</comment>
<dbReference type="Gene3D" id="3.40.390.10">
    <property type="entry name" value="Collagenase (Catalytic Domain)"/>
    <property type="match status" value="1"/>
</dbReference>
<sequence>MFSGQINESQKRKRVALICNGMGAKLSQILLHEIGHALNFADISDQTSVMCYIPGEGNRCLDMTDVSSATSLVPATQASTAFDSGSSLIFSLGAANDDTRPSTSILLAASGH</sequence>
<organism evidence="1 2">
    <name type="scientific">Nitrospirillum amazonense</name>
    <dbReference type="NCBI Taxonomy" id="28077"/>
    <lineage>
        <taxon>Bacteria</taxon>
        <taxon>Pseudomonadati</taxon>
        <taxon>Pseudomonadota</taxon>
        <taxon>Alphaproteobacteria</taxon>
        <taxon>Rhodospirillales</taxon>
        <taxon>Azospirillaceae</taxon>
        <taxon>Nitrospirillum</taxon>
    </lineage>
</organism>
<dbReference type="InterPro" id="IPR024079">
    <property type="entry name" value="MetalloPept_cat_dom_sf"/>
</dbReference>
<proteinExistence type="predicted"/>
<evidence type="ECO:0008006" key="3">
    <source>
        <dbReference type="Google" id="ProtNLM"/>
    </source>
</evidence>
<reference evidence="1 2" key="1">
    <citation type="submission" date="2019-06" db="EMBL/GenBank/DDBJ databases">
        <title>Genomic Encyclopedia of Type Strains, Phase IV (KMG-V): Genome sequencing to study the core and pangenomes of soil and plant-associated prokaryotes.</title>
        <authorList>
            <person name="Whitman W."/>
        </authorList>
    </citation>
    <scope>NUCLEOTIDE SEQUENCE [LARGE SCALE GENOMIC DNA]</scope>
    <source>
        <strain evidence="1 2">BR 12005</strain>
    </source>
</reference>
<dbReference type="AlphaFoldDB" id="A0A560J9B4"/>
<dbReference type="EMBL" id="VITV01000013">
    <property type="protein sequence ID" value="TWB67778.1"/>
    <property type="molecule type" value="Genomic_DNA"/>
</dbReference>
<dbReference type="Proteomes" id="UP000320516">
    <property type="component" value="Unassembled WGS sequence"/>
</dbReference>